<evidence type="ECO:0000313" key="1">
    <source>
        <dbReference type="EMBL" id="KAF9444584.1"/>
    </source>
</evidence>
<dbReference type="AlphaFoldDB" id="A0A9P5X6I4"/>
<organism evidence="1 2">
    <name type="scientific">Macrolepiota fuliginosa MF-IS2</name>
    <dbReference type="NCBI Taxonomy" id="1400762"/>
    <lineage>
        <taxon>Eukaryota</taxon>
        <taxon>Fungi</taxon>
        <taxon>Dikarya</taxon>
        <taxon>Basidiomycota</taxon>
        <taxon>Agaricomycotina</taxon>
        <taxon>Agaricomycetes</taxon>
        <taxon>Agaricomycetidae</taxon>
        <taxon>Agaricales</taxon>
        <taxon>Agaricineae</taxon>
        <taxon>Agaricaceae</taxon>
        <taxon>Macrolepiota</taxon>
    </lineage>
</organism>
<evidence type="ECO:0000313" key="2">
    <source>
        <dbReference type="Proteomes" id="UP000807342"/>
    </source>
</evidence>
<dbReference type="Proteomes" id="UP000807342">
    <property type="component" value="Unassembled WGS sequence"/>
</dbReference>
<protein>
    <submittedName>
        <fullName evidence="1">Uncharacterized protein</fullName>
    </submittedName>
</protein>
<comment type="caution">
    <text evidence="1">The sequence shown here is derived from an EMBL/GenBank/DDBJ whole genome shotgun (WGS) entry which is preliminary data.</text>
</comment>
<sequence length="251" mass="28870">MMNCYQTTVSDIVELAPLFERRSMTIEVEDFGRHITDLHHVFNQLRTAKDIIEDAHQTLLLTRIHELSQRIVEQLGKIRDVFIRWHAYCTSGSADKFYFIPEILDMTRHIASFAWSVQPLYAQIKQIIRDGYHRKKAKKAQEKRKKELKNGISEVRGFRSLVSEAEALEVLERVDGILQGIAHFSTEFGAALLYFDGGRNGAAGQTSRDALQPCPRYPRNPFWVPDIITERVMNQLRFELGVLSQLPGAKN</sequence>
<proteinExistence type="predicted"/>
<name>A0A9P5X6I4_9AGAR</name>
<accession>A0A9P5X6I4</accession>
<dbReference type="EMBL" id="MU151363">
    <property type="protein sequence ID" value="KAF9444584.1"/>
    <property type="molecule type" value="Genomic_DNA"/>
</dbReference>
<keyword evidence="2" id="KW-1185">Reference proteome</keyword>
<reference evidence="1" key="1">
    <citation type="submission" date="2020-11" db="EMBL/GenBank/DDBJ databases">
        <authorList>
            <consortium name="DOE Joint Genome Institute"/>
            <person name="Ahrendt S."/>
            <person name="Riley R."/>
            <person name="Andreopoulos W."/>
            <person name="Labutti K."/>
            <person name="Pangilinan J."/>
            <person name="Ruiz-Duenas F.J."/>
            <person name="Barrasa J.M."/>
            <person name="Sanchez-Garcia M."/>
            <person name="Camarero S."/>
            <person name="Miyauchi S."/>
            <person name="Serrano A."/>
            <person name="Linde D."/>
            <person name="Babiker R."/>
            <person name="Drula E."/>
            <person name="Ayuso-Fernandez I."/>
            <person name="Pacheco R."/>
            <person name="Padilla G."/>
            <person name="Ferreira P."/>
            <person name="Barriuso J."/>
            <person name="Kellner H."/>
            <person name="Castanera R."/>
            <person name="Alfaro M."/>
            <person name="Ramirez L."/>
            <person name="Pisabarro A.G."/>
            <person name="Kuo A."/>
            <person name="Tritt A."/>
            <person name="Lipzen A."/>
            <person name="He G."/>
            <person name="Yan M."/>
            <person name="Ng V."/>
            <person name="Cullen D."/>
            <person name="Martin F."/>
            <person name="Rosso M.-N."/>
            <person name="Henrissat B."/>
            <person name="Hibbett D."/>
            <person name="Martinez A.T."/>
            <person name="Grigoriev I.V."/>
        </authorList>
    </citation>
    <scope>NUCLEOTIDE SEQUENCE</scope>
    <source>
        <strain evidence="1">MF-IS2</strain>
    </source>
</reference>
<gene>
    <name evidence="1" type="ORF">P691DRAFT_807145</name>
</gene>